<dbReference type="Proteomes" id="UP000564385">
    <property type="component" value="Unassembled WGS sequence"/>
</dbReference>
<protein>
    <submittedName>
        <fullName evidence="2">Uncharacterized protein</fullName>
    </submittedName>
</protein>
<proteinExistence type="predicted"/>
<keyword evidence="1" id="KW-0812">Transmembrane</keyword>
<accession>A0A852VFB4</accession>
<evidence type="ECO:0000256" key="1">
    <source>
        <dbReference type="SAM" id="Phobius"/>
    </source>
</evidence>
<gene>
    <name evidence="2" type="ORF">HDF08_003615</name>
</gene>
<feature type="transmembrane region" description="Helical" evidence="1">
    <location>
        <begin position="12"/>
        <end position="28"/>
    </location>
</feature>
<dbReference type="EMBL" id="JACCCU010000002">
    <property type="protein sequence ID" value="NYF91513.1"/>
    <property type="molecule type" value="Genomic_DNA"/>
</dbReference>
<evidence type="ECO:0000313" key="3">
    <source>
        <dbReference type="Proteomes" id="UP000564385"/>
    </source>
</evidence>
<comment type="caution">
    <text evidence="2">The sequence shown here is derived from an EMBL/GenBank/DDBJ whole genome shotgun (WGS) entry which is preliminary data.</text>
</comment>
<dbReference type="AlphaFoldDB" id="A0A852VFB4"/>
<keyword evidence="1" id="KW-0472">Membrane</keyword>
<sequence length="245" mass="28404">MRKIAGVLIERLGLIALAAAAATLLHYYSDLSFAASILLGCAFTIIGLWLYALKELAAFKPYRLIFGVNYDALWEDLKLTPAEGPKFENVSLTAINAAIFARSDQRAYSVKLDLYKDIPCGAPTWRTGPGEINDGPTFFLRPARDGYQFGAHVQREWWKAHSLQLDQALRDRQLAYDNTIVLRFLPYGFMHEHTRRWNETASLWYGFDRKQRRWKTRLQQEGWTFDDNYPTHINHRYLSIGYYDL</sequence>
<organism evidence="2 3">
    <name type="scientific">Tunturiibacter lichenicola</name>
    <dbReference type="NCBI Taxonomy" id="2051959"/>
    <lineage>
        <taxon>Bacteria</taxon>
        <taxon>Pseudomonadati</taxon>
        <taxon>Acidobacteriota</taxon>
        <taxon>Terriglobia</taxon>
        <taxon>Terriglobales</taxon>
        <taxon>Acidobacteriaceae</taxon>
        <taxon>Tunturiibacter</taxon>
    </lineage>
</organism>
<reference evidence="2 3" key="1">
    <citation type="submission" date="2020-07" db="EMBL/GenBank/DDBJ databases">
        <title>Genomic Encyclopedia of Type Strains, Phase IV (KMG-V): Genome sequencing to study the core and pangenomes of soil and plant-associated prokaryotes.</title>
        <authorList>
            <person name="Whitman W."/>
        </authorList>
    </citation>
    <scope>NUCLEOTIDE SEQUENCE [LARGE SCALE GENOMIC DNA]</scope>
    <source>
        <strain evidence="2 3">M8UP22</strain>
    </source>
</reference>
<evidence type="ECO:0000313" key="2">
    <source>
        <dbReference type="EMBL" id="NYF91513.1"/>
    </source>
</evidence>
<keyword evidence="1" id="KW-1133">Transmembrane helix</keyword>
<feature type="transmembrane region" description="Helical" evidence="1">
    <location>
        <begin position="34"/>
        <end position="53"/>
    </location>
</feature>
<name>A0A852VFB4_9BACT</name>